<dbReference type="EMBL" id="CP009933">
    <property type="protein sequence ID" value="AKA70031.1"/>
    <property type="molecule type" value="Genomic_DNA"/>
</dbReference>
<keyword evidence="5 6" id="KW-0456">Lyase</keyword>
<dbReference type="HOGENOM" id="CLU_044308_3_0_9"/>
<comment type="similarity">
    <text evidence="6 7">Belongs to the imidazoleglycerol-phosphate dehydratase family.</text>
</comment>
<dbReference type="Gene3D" id="3.30.230.40">
    <property type="entry name" value="Imidazole glycerol phosphate dehydratase, domain 1"/>
    <property type="match status" value="2"/>
</dbReference>
<sequence length="194" mass="21633">MRTAQIDRKTLETDISIEINLDGSGKHDIDTGIGFFDHMLCLMSKHGLIDVKIKAKGDLYVDPHHTIEDVGITFGKCIEKALEDKSGIKRYGTVFLPMDEALAMVSMDISGRAYIVFDAEFNSDRVGEMDTELVEEFFRAVAFNAGITLHEKILYGKNSHHMIEALFKAFGKALKEAITKDERIKGVMSTKGSL</sequence>
<dbReference type="UniPathway" id="UPA00031">
    <property type="reaction ID" value="UER00011"/>
</dbReference>
<evidence type="ECO:0000256" key="4">
    <source>
        <dbReference type="ARBA" id="ARBA00023102"/>
    </source>
</evidence>
<accession>A0A0E3GRB5</accession>
<evidence type="ECO:0000256" key="5">
    <source>
        <dbReference type="ARBA" id="ARBA00023239"/>
    </source>
</evidence>
<evidence type="ECO:0000256" key="3">
    <source>
        <dbReference type="ARBA" id="ARBA00022605"/>
    </source>
</evidence>
<keyword evidence="4 6" id="KW-0368">Histidine biosynthesis</keyword>
<evidence type="ECO:0000256" key="7">
    <source>
        <dbReference type="RuleBase" id="RU000599"/>
    </source>
</evidence>
<keyword evidence="6" id="KW-0963">Cytoplasm</keyword>
<dbReference type="STRING" id="1548.CSCA_2906"/>
<dbReference type="FunFam" id="3.30.230.40:FF:000001">
    <property type="entry name" value="Imidazoleglycerol-phosphate dehydratase HisB"/>
    <property type="match status" value="1"/>
</dbReference>
<dbReference type="PROSITE" id="PS00955">
    <property type="entry name" value="IGP_DEHYDRATASE_2"/>
    <property type="match status" value="1"/>
</dbReference>
<dbReference type="Pfam" id="PF00475">
    <property type="entry name" value="IGPD"/>
    <property type="match status" value="1"/>
</dbReference>
<dbReference type="InterPro" id="IPR020568">
    <property type="entry name" value="Ribosomal_Su5_D2-typ_SF"/>
</dbReference>
<dbReference type="RefSeq" id="WP_029161393.1">
    <property type="nucleotide sequence ID" value="NZ_CP009933.1"/>
</dbReference>
<evidence type="ECO:0000256" key="1">
    <source>
        <dbReference type="ARBA" id="ARBA00005047"/>
    </source>
</evidence>
<dbReference type="AlphaFoldDB" id="A0A0E3GRB5"/>
<dbReference type="GO" id="GO:0000105">
    <property type="term" value="P:L-histidine biosynthetic process"/>
    <property type="evidence" value="ECO:0007669"/>
    <property type="project" value="UniProtKB-UniRule"/>
</dbReference>
<dbReference type="KEGG" id="csq:CSCA_2906"/>
<dbReference type="NCBIfam" id="NF002109">
    <property type="entry name" value="PRK00951.1-5"/>
    <property type="match status" value="1"/>
</dbReference>
<evidence type="ECO:0000256" key="2">
    <source>
        <dbReference type="ARBA" id="ARBA00016664"/>
    </source>
</evidence>
<dbReference type="PANTHER" id="PTHR23133:SF2">
    <property type="entry name" value="IMIDAZOLEGLYCEROL-PHOSPHATE DEHYDRATASE"/>
    <property type="match status" value="1"/>
</dbReference>
<keyword evidence="3 6" id="KW-0028">Amino-acid biosynthesis</keyword>
<dbReference type="CDD" id="cd07914">
    <property type="entry name" value="IGPD"/>
    <property type="match status" value="1"/>
</dbReference>
<name>A0A0E3GRB5_CLOSL</name>
<dbReference type="Proteomes" id="UP000033115">
    <property type="component" value="Chromosome"/>
</dbReference>
<dbReference type="NCBIfam" id="NF002114">
    <property type="entry name" value="PRK00951.2-4"/>
    <property type="match status" value="1"/>
</dbReference>
<organism evidence="8 9">
    <name type="scientific">Clostridium scatologenes</name>
    <dbReference type="NCBI Taxonomy" id="1548"/>
    <lineage>
        <taxon>Bacteria</taxon>
        <taxon>Bacillati</taxon>
        <taxon>Bacillota</taxon>
        <taxon>Clostridia</taxon>
        <taxon>Eubacteriales</taxon>
        <taxon>Clostridiaceae</taxon>
        <taxon>Clostridium</taxon>
    </lineage>
</organism>
<evidence type="ECO:0000313" key="8">
    <source>
        <dbReference type="EMBL" id="AKA70031.1"/>
    </source>
</evidence>
<dbReference type="NCBIfam" id="NF002107">
    <property type="entry name" value="PRK00951.1-2"/>
    <property type="match status" value="1"/>
</dbReference>
<dbReference type="FunFam" id="3.30.230.40:FF:000003">
    <property type="entry name" value="Imidazoleglycerol-phosphate dehydratase HisB"/>
    <property type="match status" value="1"/>
</dbReference>
<comment type="catalytic activity">
    <reaction evidence="6 7">
        <text>D-erythro-1-(imidazol-4-yl)glycerol 3-phosphate = 3-(imidazol-4-yl)-2-oxopropyl phosphate + H2O</text>
        <dbReference type="Rhea" id="RHEA:11040"/>
        <dbReference type="ChEBI" id="CHEBI:15377"/>
        <dbReference type="ChEBI" id="CHEBI:57766"/>
        <dbReference type="ChEBI" id="CHEBI:58278"/>
        <dbReference type="EC" id="4.2.1.19"/>
    </reaction>
</comment>
<dbReference type="NCBIfam" id="NF002112">
    <property type="entry name" value="PRK00951.2-2"/>
    <property type="match status" value="1"/>
</dbReference>
<evidence type="ECO:0000313" key="9">
    <source>
        <dbReference type="Proteomes" id="UP000033115"/>
    </source>
</evidence>
<proteinExistence type="inferred from homology"/>
<dbReference type="PANTHER" id="PTHR23133">
    <property type="entry name" value="IMIDAZOLEGLYCEROL-PHOSPHATE DEHYDRATASE HIS7"/>
    <property type="match status" value="1"/>
</dbReference>
<dbReference type="HAMAP" id="MF_00076">
    <property type="entry name" value="HisB"/>
    <property type="match status" value="1"/>
</dbReference>
<dbReference type="PROSITE" id="PS00954">
    <property type="entry name" value="IGP_DEHYDRATASE_1"/>
    <property type="match status" value="1"/>
</dbReference>
<dbReference type="InterPro" id="IPR038494">
    <property type="entry name" value="IGPD_sf"/>
</dbReference>
<dbReference type="GO" id="GO:0005737">
    <property type="term" value="C:cytoplasm"/>
    <property type="evidence" value="ECO:0007669"/>
    <property type="project" value="UniProtKB-SubCell"/>
</dbReference>
<dbReference type="EC" id="4.2.1.19" evidence="6 7"/>
<dbReference type="NCBIfam" id="NF002111">
    <property type="entry name" value="PRK00951.2-1"/>
    <property type="match status" value="1"/>
</dbReference>
<dbReference type="GO" id="GO:0004424">
    <property type="term" value="F:imidazoleglycerol-phosphate dehydratase activity"/>
    <property type="evidence" value="ECO:0007669"/>
    <property type="project" value="UniProtKB-UniRule"/>
</dbReference>
<comment type="pathway">
    <text evidence="1 6 7">Amino-acid biosynthesis; L-histidine biosynthesis; L-histidine from 5-phospho-alpha-D-ribose 1-diphosphate: step 6/9.</text>
</comment>
<keyword evidence="9" id="KW-1185">Reference proteome</keyword>
<gene>
    <name evidence="6" type="primary">hisB</name>
    <name evidence="8" type="ORF">CSCA_2906</name>
</gene>
<protein>
    <recommendedName>
        <fullName evidence="2 6">Imidazoleglycerol-phosphate dehydratase</fullName>
        <shortName evidence="6">IGPD</shortName>
        <ecNumber evidence="6 7">4.2.1.19</ecNumber>
    </recommendedName>
</protein>
<reference evidence="8 9" key="1">
    <citation type="journal article" date="2015" name="J. Biotechnol.">
        <title>Complete genome sequence of a malodorant-producing acetogen, Clostridium scatologenes ATCC 25775(T).</title>
        <authorList>
            <person name="Zhu Z."/>
            <person name="Guo T."/>
            <person name="Zheng H."/>
            <person name="Song T."/>
            <person name="Ouyang P."/>
            <person name="Xie J."/>
        </authorList>
    </citation>
    <scope>NUCLEOTIDE SEQUENCE [LARGE SCALE GENOMIC DNA]</scope>
    <source>
        <strain evidence="8 9">ATCC 25775</strain>
    </source>
</reference>
<dbReference type="SUPFAM" id="SSF54211">
    <property type="entry name" value="Ribosomal protein S5 domain 2-like"/>
    <property type="match status" value="2"/>
</dbReference>
<dbReference type="InterPro" id="IPR020565">
    <property type="entry name" value="ImidazoleglycerP_deHydtase_CS"/>
</dbReference>
<comment type="subcellular location">
    <subcellularLocation>
        <location evidence="6 7">Cytoplasm</location>
    </subcellularLocation>
</comment>
<dbReference type="InterPro" id="IPR000807">
    <property type="entry name" value="ImidazoleglycerolP_deHydtase"/>
</dbReference>
<evidence type="ECO:0000256" key="6">
    <source>
        <dbReference type="HAMAP-Rule" id="MF_00076"/>
    </source>
</evidence>